<evidence type="ECO:0000256" key="2">
    <source>
        <dbReference type="SAM" id="Phobius"/>
    </source>
</evidence>
<keyword evidence="2" id="KW-0812">Transmembrane</keyword>
<name>A0ABP4EBX1_9ACTN</name>
<dbReference type="EMBL" id="BAAALG010000006">
    <property type="protein sequence ID" value="GAA1099466.1"/>
    <property type="molecule type" value="Genomic_DNA"/>
</dbReference>
<comment type="caution">
    <text evidence="3">The sequence shown here is derived from an EMBL/GenBank/DDBJ whole genome shotgun (WGS) entry which is preliminary data.</text>
</comment>
<keyword evidence="2" id="KW-1133">Transmembrane helix</keyword>
<feature type="transmembrane region" description="Helical" evidence="2">
    <location>
        <begin position="12"/>
        <end position="32"/>
    </location>
</feature>
<feature type="compositionally biased region" description="Basic and acidic residues" evidence="1">
    <location>
        <begin position="139"/>
        <end position="154"/>
    </location>
</feature>
<feature type="compositionally biased region" description="Low complexity" evidence="1">
    <location>
        <begin position="198"/>
        <end position="215"/>
    </location>
</feature>
<evidence type="ECO:0008006" key="5">
    <source>
        <dbReference type="Google" id="ProtNLM"/>
    </source>
</evidence>
<protein>
    <recommendedName>
        <fullName evidence="5">DUF4064 domain-containing protein</fullName>
    </recommendedName>
</protein>
<feature type="transmembrane region" description="Helical" evidence="2">
    <location>
        <begin position="319"/>
        <end position="352"/>
    </location>
</feature>
<feature type="region of interest" description="Disordered" evidence="1">
    <location>
        <begin position="139"/>
        <end position="226"/>
    </location>
</feature>
<feature type="transmembrane region" description="Helical" evidence="2">
    <location>
        <begin position="104"/>
        <end position="132"/>
    </location>
</feature>
<evidence type="ECO:0000313" key="4">
    <source>
        <dbReference type="Proteomes" id="UP001501581"/>
    </source>
</evidence>
<sequence>MTDGAAHPRPAQVTFGGWVILLGSLFALVSVYETVAGLRSIDTREGILKSLDEPPLDGMGLDLQEVLDFMHGTALVAGACAAAMAILGGYVLRRNRAARLGLTILALPMFLTGMVAGGFATSMVAVAVGLLWTAPARDWFDGKPPRQPAREVPRAADAAPRDPWGLPPQQGSSSQIAGSGQPAPTGGGATAQDTLERPPAFAGFGTPAGAPSGGTHAQRPSEPERPRQLGTACMITWVLSSMIFVAMGAVAIALGTSESLAREMWESDDSFDSLGVSVSSLRGIAVATSAVFALWSLAAMVLAVFTYRGHEWARWTLFVSAVVAAIFSLTAAVSVPMVLAITGLTVYAAVLLTRPSITHWMIAKKRSQQR</sequence>
<reference evidence="4" key="1">
    <citation type="journal article" date="2019" name="Int. J. Syst. Evol. Microbiol.">
        <title>The Global Catalogue of Microorganisms (GCM) 10K type strain sequencing project: providing services to taxonomists for standard genome sequencing and annotation.</title>
        <authorList>
            <consortium name="The Broad Institute Genomics Platform"/>
            <consortium name="The Broad Institute Genome Sequencing Center for Infectious Disease"/>
            <person name="Wu L."/>
            <person name="Ma J."/>
        </authorList>
    </citation>
    <scope>NUCLEOTIDE SEQUENCE [LARGE SCALE GENOMIC DNA]</scope>
    <source>
        <strain evidence="4">JCM 13008</strain>
    </source>
</reference>
<dbReference type="RefSeq" id="WP_343993219.1">
    <property type="nucleotide sequence ID" value="NZ_BAAALG010000006.1"/>
</dbReference>
<proteinExistence type="predicted"/>
<dbReference type="Proteomes" id="UP001501581">
    <property type="component" value="Unassembled WGS sequence"/>
</dbReference>
<keyword evidence="4" id="KW-1185">Reference proteome</keyword>
<feature type="transmembrane region" description="Helical" evidence="2">
    <location>
        <begin position="284"/>
        <end position="307"/>
    </location>
</feature>
<accession>A0ABP4EBX1</accession>
<evidence type="ECO:0000256" key="1">
    <source>
        <dbReference type="SAM" id="MobiDB-lite"/>
    </source>
</evidence>
<keyword evidence="2" id="KW-0472">Membrane</keyword>
<feature type="transmembrane region" description="Helical" evidence="2">
    <location>
        <begin position="229"/>
        <end position="254"/>
    </location>
</feature>
<evidence type="ECO:0000313" key="3">
    <source>
        <dbReference type="EMBL" id="GAA1099466.1"/>
    </source>
</evidence>
<feature type="compositionally biased region" description="Low complexity" evidence="1">
    <location>
        <begin position="155"/>
        <end position="184"/>
    </location>
</feature>
<gene>
    <name evidence="3" type="ORF">GCM10009668_16450</name>
</gene>
<organism evidence="3 4">
    <name type="scientific">Nocardioides dubius</name>
    <dbReference type="NCBI Taxonomy" id="317019"/>
    <lineage>
        <taxon>Bacteria</taxon>
        <taxon>Bacillati</taxon>
        <taxon>Actinomycetota</taxon>
        <taxon>Actinomycetes</taxon>
        <taxon>Propionibacteriales</taxon>
        <taxon>Nocardioidaceae</taxon>
        <taxon>Nocardioides</taxon>
    </lineage>
</organism>
<feature type="transmembrane region" description="Helical" evidence="2">
    <location>
        <begin position="69"/>
        <end position="92"/>
    </location>
</feature>